<evidence type="ECO:0000256" key="4">
    <source>
        <dbReference type="SAM" id="MobiDB-lite"/>
    </source>
</evidence>
<protein>
    <submittedName>
        <fullName evidence="6">AraC family transcriptional regulator</fullName>
    </submittedName>
</protein>
<dbReference type="Proteomes" id="UP001479606">
    <property type="component" value="Unassembled WGS sequence"/>
</dbReference>
<proteinExistence type="predicted"/>
<evidence type="ECO:0000256" key="2">
    <source>
        <dbReference type="ARBA" id="ARBA00023125"/>
    </source>
</evidence>
<keyword evidence="1" id="KW-0805">Transcription regulation</keyword>
<keyword evidence="3" id="KW-0804">Transcription</keyword>
<dbReference type="SMART" id="SM00342">
    <property type="entry name" value="HTH_ARAC"/>
    <property type="match status" value="1"/>
</dbReference>
<comment type="caution">
    <text evidence="6">The sequence shown here is derived from an EMBL/GenBank/DDBJ whole genome shotgun (WGS) entry which is preliminary data.</text>
</comment>
<keyword evidence="2" id="KW-0238">DNA-binding</keyword>
<dbReference type="PANTHER" id="PTHR43280:SF2">
    <property type="entry name" value="HTH-TYPE TRANSCRIPTIONAL REGULATOR EXSA"/>
    <property type="match status" value="1"/>
</dbReference>
<name>A0ABU9LT56_9BACT</name>
<dbReference type="RefSeq" id="WP_342296803.1">
    <property type="nucleotide sequence ID" value="NZ_JBCEVZ010000011.1"/>
</dbReference>
<dbReference type="SUPFAM" id="SSF46689">
    <property type="entry name" value="Homeodomain-like"/>
    <property type="match status" value="1"/>
</dbReference>
<dbReference type="PROSITE" id="PS01124">
    <property type="entry name" value="HTH_ARAC_FAMILY_2"/>
    <property type="match status" value="1"/>
</dbReference>
<evidence type="ECO:0000256" key="3">
    <source>
        <dbReference type="ARBA" id="ARBA00023163"/>
    </source>
</evidence>
<sequence>MLSNAITATAAHRTTVAPPETTTAPTAQHRYLPSAQPGQHPPAKLSKAQLVARIKDTIAELVHREEPLKIKNSLYLSQQLDQEYAYLARIFSAATGSTIERYIIAQKIGWVKELLLEEELSISQIAYRLNYSNVGHLCNQFKKVTGVTPSFFQQLMRQRAISLSYLSQEVENDVIIFCNPVIINLVRHSNFAP</sequence>
<feature type="compositionally biased region" description="Low complexity" evidence="4">
    <location>
        <begin position="14"/>
        <end position="24"/>
    </location>
</feature>
<evidence type="ECO:0000313" key="7">
    <source>
        <dbReference type="Proteomes" id="UP001479606"/>
    </source>
</evidence>
<dbReference type="Gene3D" id="1.10.10.60">
    <property type="entry name" value="Homeodomain-like"/>
    <property type="match status" value="1"/>
</dbReference>
<gene>
    <name evidence="6" type="ORF">AAFH49_06735</name>
</gene>
<dbReference type="Pfam" id="PF12833">
    <property type="entry name" value="HTH_18"/>
    <property type="match status" value="1"/>
</dbReference>
<organism evidence="6 7">
    <name type="scientific">Hymenobacter segetis</name>
    <dbReference type="NCBI Taxonomy" id="2025509"/>
    <lineage>
        <taxon>Bacteria</taxon>
        <taxon>Pseudomonadati</taxon>
        <taxon>Bacteroidota</taxon>
        <taxon>Cytophagia</taxon>
        <taxon>Cytophagales</taxon>
        <taxon>Hymenobacteraceae</taxon>
        <taxon>Hymenobacter</taxon>
    </lineage>
</organism>
<dbReference type="PANTHER" id="PTHR43280">
    <property type="entry name" value="ARAC-FAMILY TRANSCRIPTIONAL REGULATOR"/>
    <property type="match status" value="1"/>
</dbReference>
<accession>A0ABU9LT56</accession>
<feature type="domain" description="HTH araC/xylS-type" evidence="5">
    <location>
        <begin position="52"/>
        <end position="155"/>
    </location>
</feature>
<dbReference type="EMBL" id="JBCEVZ010000011">
    <property type="protein sequence ID" value="MEL5993899.1"/>
    <property type="molecule type" value="Genomic_DNA"/>
</dbReference>
<evidence type="ECO:0000259" key="5">
    <source>
        <dbReference type="PROSITE" id="PS01124"/>
    </source>
</evidence>
<reference evidence="6 7" key="1">
    <citation type="journal article" date="2018" name="Arch. Microbiol.">
        <title>Hymenobacter segetis sp. nov., isolated from soil.</title>
        <authorList>
            <person name="Ten L.N."/>
            <person name="Lim S.J."/>
            <person name="Kim B.O."/>
            <person name="Kang I.K."/>
            <person name="Jung H.Y."/>
        </authorList>
    </citation>
    <scope>NUCLEOTIDE SEQUENCE [LARGE SCALE GENOMIC DNA]</scope>
    <source>
        <strain evidence="6 7">S7-3-11</strain>
    </source>
</reference>
<evidence type="ECO:0000313" key="6">
    <source>
        <dbReference type="EMBL" id="MEL5993899.1"/>
    </source>
</evidence>
<dbReference type="InterPro" id="IPR018062">
    <property type="entry name" value="HTH_AraC-typ_CS"/>
</dbReference>
<evidence type="ECO:0000256" key="1">
    <source>
        <dbReference type="ARBA" id="ARBA00023015"/>
    </source>
</evidence>
<dbReference type="InterPro" id="IPR009057">
    <property type="entry name" value="Homeodomain-like_sf"/>
</dbReference>
<feature type="region of interest" description="Disordered" evidence="4">
    <location>
        <begin position="1"/>
        <end position="24"/>
    </location>
</feature>
<keyword evidence="7" id="KW-1185">Reference proteome</keyword>
<dbReference type="PROSITE" id="PS00041">
    <property type="entry name" value="HTH_ARAC_FAMILY_1"/>
    <property type="match status" value="1"/>
</dbReference>
<dbReference type="InterPro" id="IPR018060">
    <property type="entry name" value="HTH_AraC"/>
</dbReference>